<name>A0A2U3KCI8_9BACT</name>
<gene>
    <name evidence="3" type="ORF">SBA1_1790001</name>
</gene>
<dbReference type="EMBL" id="OMOD01000089">
    <property type="protein sequence ID" value="SPF37366.1"/>
    <property type="molecule type" value="Genomic_DNA"/>
</dbReference>
<dbReference type="Pfam" id="PF01548">
    <property type="entry name" value="DEDD_Tnp_IS110"/>
    <property type="match status" value="1"/>
</dbReference>
<dbReference type="GO" id="GO:0006313">
    <property type="term" value="P:DNA transposition"/>
    <property type="evidence" value="ECO:0007669"/>
    <property type="project" value="InterPro"/>
</dbReference>
<proteinExistence type="predicted"/>
<sequence length="355" mass="40493">MSGEKYIGLDVHQATISVAVMDSEGKIIMESILETKASTILDFLAGVRGTLSVAFEEGTSATWLYDLLKPHVPNVVVCNPRKNAALKQGNKSDQIDARKLAERLRLHDLKPVYHGETGVRMLRELARSYLTIVKDLTRVMSRVKAVYRSWAIPCAGRDVYYTRHRSHWLDKIQEPGVRYRAEQLYQQLDMLQHLRQQARRALLAESRKHNITAKLRQIPSLGPIRSALAVALIQTPHRFRSKRQLWTYSGLGLETRDSGEYHYVQGQLRRRKKQVTIRGLNKDYNHDLKGLFKAAAIRASVLPGPFQDFYQRSLAKGIKPTMVRLTLARKIAAITLTLWKKGENFDVEKLKSQAA</sequence>
<dbReference type="GO" id="GO:0004803">
    <property type="term" value="F:transposase activity"/>
    <property type="evidence" value="ECO:0007669"/>
    <property type="project" value="InterPro"/>
</dbReference>
<protein>
    <submittedName>
        <fullName evidence="3">Transposase</fullName>
    </submittedName>
</protein>
<dbReference type="PANTHER" id="PTHR33055:SF3">
    <property type="entry name" value="PUTATIVE TRANSPOSASE FOR IS117-RELATED"/>
    <property type="match status" value="1"/>
</dbReference>
<dbReference type="AlphaFoldDB" id="A0A2U3KCI8"/>
<dbReference type="InterPro" id="IPR002525">
    <property type="entry name" value="Transp_IS110-like_N"/>
</dbReference>
<dbReference type="InterPro" id="IPR047650">
    <property type="entry name" value="Transpos_IS110"/>
</dbReference>
<organism evidence="3 4">
    <name type="scientific">Candidatus Sulfotelmatobacter kueseliae</name>
    <dbReference type="NCBI Taxonomy" id="2042962"/>
    <lineage>
        <taxon>Bacteria</taxon>
        <taxon>Pseudomonadati</taxon>
        <taxon>Acidobacteriota</taxon>
        <taxon>Terriglobia</taxon>
        <taxon>Terriglobales</taxon>
        <taxon>Candidatus Korobacteraceae</taxon>
        <taxon>Candidatus Sulfotelmatobacter</taxon>
    </lineage>
</organism>
<feature type="domain" description="Transposase IS116/IS110/IS902 C-terminal" evidence="2">
    <location>
        <begin position="214"/>
        <end position="271"/>
    </location>
</feature>
<evidence type="ECO:0000313" key="4">
    <source>
        <dbReference type="Proteomes" id="UP000238701"/>
    </source>
</evidence>
<dbReference type="Proteomes" id="UP000238701">
    <property type="component" value="Unassembled WGS sequence"/>
</dbReference>
<dbReference type="Pfam" id="PF02371">
    <property type="entry name" value="Transposase_20"/>
    <property type="match status" value="1"/>
</dbReference>
<evidence type="ECO:0000259" key="2">
    <source>
        <dbReference type="Pfam" id="PF02371"/>
    </source>
</evidence>
<evidence type="ECO:0000259" key="1">
    <source>
        <dbReference type="Pfam" id="PF01548"/>
    </source>
</evidence>
<dbReference type="GO" id="GO:0003677">
    <property type="term" value="F:DNA binding"/>
    <property type="evidence" value="ECO:0007669"/>
    <property type="project" value="InterPro"/>
</dbReference>
<reference evidence="4" key="1">
    <citation type="submission" date="2018-02" db="EMBL/GenBank/DDBJ databases">
        <authorList>
            <person name="Hausmann B."/>
        </authorList>
    </citation>
    <scope>NUCLEOTIDE SEQUENCE [LARGE SCALE GENOMIC DNA]</scope>
    <source>
        <strain evidence="4">Peat soil MAG SbA1</strain>
    </source>
</reference>
<accession>A0A2U3KCI8</accession>
<dbReference type="InterPro" id="IPR003346">
    <property type="entry name" value="Transposase_20"/>
</dbReference>
<feature type="domain" description="Transposase IS110-like N-terminal" evidence="1">
    <location>
        <begin position="7"/>
        <end position="146"/>
    </location>
</feature>
<dbReference type="PANTHER" id="PTHR33055">
    <property type="entry name" value="TRANSPOSASE FOR INSERTION SEQUENCE ELEMENT IS1111A"/>
    <property type="match status" value="1"/>
</dbReference>
<evidence type="ECO:0000313" key="3">
    <source>
        <dbReference type="EMBL" id="SPF37366.1"/>
    </source>
</evidence>
<dbReference type="OrthoDB" id="111060at2"/>